<keyword evidence="2" id="KW-0456">Lyase</keyword>
<reference evidence="6 7" key="1">
    <citation type="journal article" date="2019" name="Int. J. Syst. Evol. Microbiol.">
        <title>The Global Catalogue of Microorganisms (GCM) 10K type strain sequencing project: providing services to taxonomists for standard genome sequencing and annotation.</title>
        <authorList>
            <consortium name="The Broad Institute Genomics Platform"/>
            <consortium name="The Broad Institute Genome Sequencing Center for Infectious Disease"/>
            <person name="Wu L."/>
            <person name="Ma J."/>
        </authorList>
    </citation>
    <scope>NUCLEOTIDE SEQUENCE [LARGE SCALE GENOMIC DNA]</scope>
    <source>
        <strain evidence="6 7">JCM 13004</strain>
    </source>
</reference>
<dbReference type="Gene3D" id="1.50.10.100">
    <property type="entry name" value="Chondroitin AC/alginate lyase"/>
    <property type="match status" value="1"/>
</dbReference>
<feature type="region of interest" description="Disordered" evidence="3">
    <location>
        <begin position="570"/>
        <end position="595"/>
    </location>
</feature>
<dbReference type="PROSITE" id="PS50022">
    <property type="entry name" value="FA58C_3"/>
    <property type="match status" value="1"/>
</dbReference>
<dbReference type="Pfam" id="PF05426">
    <property type="entry name" value="Alginate_lyase"/>
    <property type="match status" value="1"/>
</dbReference>
<dbReference type="Pfam" id="PF00754">
    <property type="entry name" value="F5_F8_type_C"/>
    <property type="match status" value="1"/>
</dbReference>
<feature type="signal peptide" evidence="4">
    <location>
        <begin position="1"/>
        <end position="40"/>
    </location>
</feature>
<evidence type="ECO:0000313" key="6">
    <source>
        <dbReference type="EMBL" id="GAA1225373.1"/>
    </source>
</evidence>
<keyword evidence="7" id="KW-1185">Reference proteome</keyword>
<protein>
    <recommendedName>
        <fullName evidence="5">F5/8 type C domain-containing protein</fullName>
    </recommendedName>
</protein>
<dbReference type="Proteomes" id="UP001500037">
    <property type="component" value="Unassembled WGS sequence"/>
</dbReference>
<evidence type="ECO:0000256" key="4">
    <source>
        <dbReference type="SAM" id="SignalP"/>
    </source>
</evidence>
<dbReference type="RefSeq" id="WP_344440409.1">
    <property type="nucleotide sequence ID" value="NZ_BAAALF010000015.1"/>
</dbReference>
<dbReference type="InterPro" id="IPR008929">
    <property type="entry name" value="Chondroitin_lyas"/>
</dbReference>
<gene>
    <name evidence="6" type="ORF">GCM10009665_14710</name>
</gene>
<dbReference type="InterPro" id="IPR008397">
    <property type="entry name" value="Alginate_lyase_dom"/>
</dbReference>
<organism evidence="6 7">
    <name type="scientific">Kitasatospora nipponensis</name>
    <dbReference type="NCBI Taxonomy" id="258049"/>
    <lineage>
        <taxon>Bacteria</taxon>
        <taxon>Bacillati</taxon>
        <taxon>Actinomycetota</taxon>
        <taxon>Actinomycetes</taxon>
        <taxon>Kitasatosporales</taxon>
        <taxon>Streptomycetaceae</taxon>
        <taxon>Kitasatospora</taxon>
    </lineage>
</organism>
<proteinExistence type="predicted"/>
<dbReference type="EMBL" id="BAAALF010000015">
    <property type="protein sequence ID" value="GAA1225373.1"/>
    <property type="molecule type" value="Genomic_DNA"/>
</dbReference>
<feature type="region of interest" description="Disordered" evidence="3">
    <location>
        <begin position="173"/>
        <end position="210"/>
    </location>
</feature>
<keyword evidence="1 4" id="KW-0732">Signal</keyword>
<evidence type="ECO:0000256" key="3">
    <source>
        <dbReference type="SAM" id="MobiDB-lite"/>
    </source>
</evidence>
<feature type="domain" description="F5/8 type C" evidence="5">
    <location>
        <begin position="38"/>
        <end position="176"/>
    </location>
</feature>
<feature type="compositionally biased region" description="Low complexity" evidence="3">
    <location>
        <begin position="180"/>
        <end position="207"/>
    </location>
</feature>
<name>A0ABN1VW43_9ACTN</name>
<evidence type="ECO:0000256" key="2">
    <source>
        <dbReference type="ARBA" id="ARBA00023239"/>
    </source>
</evidence>
<comment type="caution">
    <text evidence="6">The sequence shown here is derived from an EMBL/GenBank/DDBJ whole genome shotgun (WGS) entry which is preliminary data.</text>
</comment>
<feature type="chain" id="PRO_5047359496" description="F5/8 type C domain-containing protein" evidence="4">
    <location>
        <begin position="41"/>
        <end position="595"/>
    </location>
</feature>
<dbReference type="Gene3D" id="2.60.120.260">
    <property type="entry name" value="Galactose-binding domain-like"/>
    <property type="match status" value="1"/>
</dbReference>
<evidence type="ECO:0000313" key="7">
    <source>
        <dbReference type="Proteomes" id="UP001500037"/>
    </source>
</evidence>
<dbReference type="InterPro" id="IPR008979">
    <property type="entry name" value="Galactose-bd-like_sf"/>
</dbReference>
<evidence type="ECO:0000256" key="1">
    <source>
        <dbReference type="ARBA" id="ARBA00022729"/>
    </source>
</evidence>
<accession>A0ABN1VW43</accession>
<dbReference type="SUPFAM" id="SSF48230">
    <property type="entry name" value="Chondroitin AC/alginate lyase"/>
    <property type="match status" value="1"/>
</dbReference>
<dbReference type="InterPro" id="IPR000421">
    <property type="entry name" value="FA58C"/>
</dbReference>
<dbReference type="SUPFAM" id="SSF49785">
    <property type="entry name" value="Galactose-binding domain-like"/>
    <property type="match status" value="1"/>
</dbReference>
<evidence type="ECO:0000259" key="5">
    <source>
        <dbReference type="PROSITE" id="PS50022"/>
    </source>
</evidence>
<sequence length="595" mass="61876">MSRDTRLHRSGAAPTTTKHRPAIGAAMAAAIALVAGTVGAASAGTTTGIPGDLACGAVTTTSSNSGSAAAVTDCTAGTTWQSSTSSSAHVNINLGSTQALDHLTIVWGSGYATKFAVRTSPDGSSWHTQTTVTGGTGGTQTVALPAGVSARHVQLLLDDYAGSNGYVIDEVEVFGPGPTGTPSQSAGPTTSPTSTASPTPTTTPSAGVPQTVVLDGATLAATRARLQAGDPALTADLKTLRANADSALTAGPWSVTDKTQTPPSGDKHDYLSQAPYWWPTKPATASNPYGCPYVQKDGQRNPAVDDISDHKERAQMFNAVYSLTLAWYYTGDPTYAQRAELDLRTWFTNPATAMNPNLDYAQFIPCSTAVRGEGGIDFSQQFTDVIDATALLDNGAPGWTGADHTAMTNWYSAFLHWNRTSANGQAEFNATNNHGSFAAMEEAALAVATGQTDLARSLTTGVETRLLPGQLNPDGSQPQELARTRSFHYSAFNLLALTRLSMIGRHLGVDLWHYSTPAGGSIVKSVDYLIPAATGAASWNHPELDFQPYAATDVIHAAAAAGDPKAVAAQPKLPAPPGGDLWALRPAPEQLDPIS</sequence>